<dbReference type="InterPro" id="IPR007172">
    <property type="entry name" value="DUF374"/>
</dbReference>
<keyword evidence="3" id="KW-0012">Acyltransferase</keyword>
<proteinExistence type="predicted"/>
<feature type="compositionally biased region" description="Basic and acidic residues" evidence="1">
    <location>
        <begin position="219"/>
        <end position="229"/>
    </location>
</feature>
<evidence type="ECO:0000259" key="2">
    <source>
        <dbReference type="Pfam" id="PF04028"/>
    </source>
</evidence>
<accession>A0A9X2F751</accession>
<dbReference type="RefSeq" id="WP_252851625.1">
    <property type="nucleotide sequence ID" value="NZ_JAMXLR010000024.1"/>
</dbReference>
<dbReference type="Pfam" id="PF04028">
    <property type="entry name" value="DUF374"/>
    <property type="match status" value="1"/>
</dbReference>
<organism evidence="3 4">
    <name type="scientific">Aeoliella straminimaris</name>
    <dbReference type="NCBI Taxonomy" id="2954799"/>
    <lineage>
        <taxon>Bacteria</taxon>
        <taxon>Pseudomonadati</taxon>
        <taxon>Planctomycetota</taxon>
        <taxon>Planctomycetia</taxon>
        <taxon>Pirellulales</taxon>
        <taxon>Lacipirellulaceae</taxon>
        <taxon>Aeoliella</taxon>
    </lineage>
</organism>
<dbReference type="Proteomes" id="UP001155241">
    <property type="component" value="Unassembled WGS sequence"/>
</dbReference>
<reference evidence="3" key="1">
    <citation type="submission" date="2022-06" db="EMBL/GenBank/DDBJ databases">
        <title>Aeoliella straminimaris, a novel planctomycete from sediments.</title>
        <authorList>
            <person name="Vitorino I.R."/>
            <person name="Lage O.M."/>
        </authorList>
    </citation>
    <scope>NUCLEOTIDE SEQUENCE</scope>
    <source>
        <strain evidence="3">ICT_H6.2</strain>
    </source>
</reference>
<dbReference type="CDD" id="cd07983">
    <property type="entry name" value="LPLAT_DUF374-like"/>
    <property type="match status" value="1"/>
</dbReference>
<comment type="caution">
    <text evidence="3">The sequence shown here is derived from an EMBL/GenBank/DDBJ whole genome shotgun (WGS) entry which is preliminary data.</text>
</comment>
<keyword evidence="4" id="KW-1185">Reference proteome</keyword>
<keyword evidence="3" id="KW-0808">Transferase</keyword>
<dbReference type="GO" id="GO:0016746">
    <property type="term" value="F:acyltransferase activity"/>
    <property type="evidence" value="ECO:0007669"/>
    <property type="project" value="UniProtKB-KW"/>
</dbReference>
<feature type="domain" description="DUF374" evidence="2">
    <location>
        <begin position="65"/>
        <end position="129"/>
    </location>
</feature>
<feature type="region of interest" description="Disordered" evidence="1">
    <location>
        <begin position="219"/>
        <end position="251"/>
    </location>
</feature>
<protein>
    <submittedName>
        <fullName evidence="3">Lysophospholipid acyltransferase family protein</fullName>
    </submittedName>
</protein>
<evidence type="ECO:0000256" key="1">
    <source>
        <dbReference type="SAM" id="MobiDB-lite"/>
    </source>
</evidence>
<evidence type="ECO:0000313" key="3">
    <source>
        <dbReference type="EMBL" id="MCO6043520.1"/>
    </source>
</evidence>
<dbReference type="EMBL" id="JAMXLR010000024">
    <property type="protein sequence ID" value="MCO6043520.1"/>
    <property type="molecule type" value="Genomic_DNA"/>
</dbReference>
<dbReference type="AlphaFoldDB" id="A0A9X2F751"/>
<evidence type="ECO:0000313" key="4">
    <source>
        <dbReference type="Proteomes" id="UP001155241"/>
    </source>
</evidence>
<sequence>MQLFNRYITSLLGLLTTKSIGTWMSSLDYRVLYYDRSIDPALGPPQPGIYIFWHENILFPLYLRGRCHLAMLLSRHRDADILAQVARFSGFGTVRGSTGHGGREALEQLVQLSRTEHITITPDGPRGPRRQMAYGPVYLASRTGLPIIPLGFGYDRPWRLNSWDRFAIPRPLTNARAVAGPPVYIPRGLERDAIEPYRVAVEKLLTDLTDEANAWAESGKRRVGEEHLARTFGPPPQPRAASLPATRSQAA</sequence>
<gene>
    <name evidence="3" type="ORF">NG895_06335</name>
</gene>
<name>A0A9X2F751_9BACT</name>